<evidence type="ECO:0000313" key="7">
    <source>
        <dbReference type="Proteomes" id="UP000006727"/>
    </source>
</evidence>
<dbReference type="OMA" id="YIHMERN"/>
<dbReference type="Pfam" id="PF00011">
    <property type="entry name" value="HSP20"/>
    <property type="match status" value="1"/>
</dbReference>
<organism evidence="5">
    <name type="scientific">Physcomitrium patens</name>
    <name type="common">Spreading-leaved earth moss</name>
    <name type="synonym">Physcomitrella patens</name>
    <dbReference type="NCBI Taxonomy" id="3218"/>
    <lineage>
        <taxon>Eukaryota</taxon>
        <taxon>Viridiplantae</taxon>
        <taxon>Streptophyta</taxon>
        <taxon>Embryophyta</taxon>
        <taxon>Bryophyta</taxon>
        <taxon>Bryophytina</taxon>
        <taxon>Bryopsida</taxon>
        <taxon>Funariidae</taxon>
        <taxon>Funariales</taxon>
        <taxon>Funariaceae</taxon>
        <taxon>Physcomitrium</taxon>
    </lineage>
</organism>
<dbReference type="PROSITE" id="PS01031">
    <property type="entry name" value="SHSP"/>
    <property type="match status" value="1"/>
</dbReference>
<dbReference type="EMBL" id="ABEU02000002">
    <property type="protein sequence ID" value="PNR60409.1"/>
    <property type="molecule type" value="Genomic_DNA"/>
</dbReference>
<dbReference type="CDD" id="cd06464">
    <property type="entry name" value="ACD_sHsps-like"/>
    <property type="match status" value="1"/>
</dbReference>
<dbReference type="STRING" id="3218.A0A2K1L304"/>
<evidence type="ECO:0000313" key="5">
    <source>
        <dbReference type="EMBL" id="PNR60409.1"/>
    </source>
</evidence>
<dbReference type="Gene3D" id="2.60.40.790">
    <property type="match status" value="1"/>
</dbReference>
<sequence>MRGKRKSDWEAEDAQNAEGDVKFIRLELRPVKLMRKFTLPAVAKVDAISAACVDGVLTVTVSKLPPAKPE</sequence>
<accession>A0A2K1L304</accession>
<dbReference type="Gramene" id="Pp3c2_25910V3.1">
    <property type="protein sequence ID" value="PAC:32937563.CDS.1"/>
    <property type="gene ID" value="Pp3c2_25910"/>
</dbReference>
<name>A0A2K1L304_PHYPA</name>
<dbReference type="InterPro" id="IPR002068">
    <property type="entry name" value="A-crystallin/Hsp20_dom"/>
</dbReference>
<proteinExistence type="inferred from homology"/>
<feature type="domain" description="SHSP" evidence="4">
    <location>
        <begin position="1"/>
        <end position="70"/>
    </location>
</feature>
<dbReference type="AlphaFoldDB" id="A0A2K1L304"/>
<dbReference type="PANTHER" id="PTHR11527">
    <property type="entry name" value="HEAT-SHOCK PROTEIN 20 FAMILY MEMBER"/>
    <property type="match status" value="1"/>
</dbReference>
<comment type="similarity">
    <text evidence="2 3">Belongs to the small heat shock protein (HSP20) family.</text>
</comment>
<evidence type="ECO:0000313" key="6">
    <source>
        <dbReference type="EnsemblPlants" id="PAC:32937563.CDS.1"/>
    </source>
</evidence>
<reference evidence="5 7" key="2">
    <citation type="journal article" date="2018" name="Plant J.">
        <title>The Physcomitrella patens chromosome-scale assembly reveals moss genome structure and evolution.</title>
        <authorList>
            <person name="Lang D."/>
            <person name="Ullrich K.K."/>
            <person name="Murat F."/>
            <person name="Fuchs J."/>
            <person name="Jenkins J."/>
            <person name="Haas F.B."/>
            <person name="Piednoel M."/>
            <person name="Gundlach H."/>
            <person name="Van Bel M."/>
            <person name="Meyberg R."/>
            <person name="Vives C."/>
            <person name="Morata J."/>
            <person name="Symeonidi A."/>
            <person name="Hiss M."/>
            <person name="Muchero W."/>
            <person name="Kamisugi Y."/>
            <person name="Saleh O."/>
            <person name="Blanc G."/>
            <person name="Decker E.L."/>
            <person name="van Gessel N."/>
            <person name="Grimwood J."/>
            <person name="Hayes R.D."/>
            <person name="Graham S.W."/>
            <person name="Gunter L.E."/>
            <person name="McDaniel S.F."/>
            <person name="Hoernstein S.N.W."/>
            <person name="Larsson A."/>
            <person name="Li F.W."/>
            <person name="Perroud P.F."/>
            <person name="Phillips J."/>
            <person name="Ranjan P."/>
            <person name="Rokshar D.S."/>
            <person name="Rothfels C.J."/>
            <person name="Schneider L."/>
            <person name="Shu S."/>
            <person name="Stevenson D.W."/>
            <person name="Thummler F."/>
            <person name="Tillich M."/>
            <person name="Villarreal Aguilar J.C."/>
            <person name="Widiez T."/>
            <person name="Wong G.K."/>
            <person name="Wymore A."/>
            <person name="Zhang Y."/>
            <person name="Zimmer A.D."/>
            <person name="Quatrano R.S."/>
            <person name="Mayer K.F.X."/>
            <person name="Goodstein D."/>
            <person name="Casacuberta J.M."/>
            <person name="Vandepoele K."/>
            <person name="Reski R."/>
            <person name="Cuming A.C."/>
            <person name="Tuskan G.A."/>
            <person name="Maumus F."/>
            <person name="Salse J."/>
            <person name="Schmutz J."/>
            <person name="Rensing S.A."/>
        </authorList>
    </citation>
    <scope>NUCLEOTIDE SEQUENCE [LARGE SCALE GENOMIC DNA]</scope>
    <source>
        <strain evidence="6 7">cv. Gransden 2004</strain>
    </source>
</reference>
<dbReference type="InterPro" id="IPR008978">
    <property type="entry name" value="HSP20-like_chaperone"/>
</dbReference>
<keyword evidence="1" id="KW-0346">Stress response</keyword>
<protein>
    <recommendedName>
        <fullName evidence="4">SHSP domain-containing protein</fullName>
    </recommendedName>
</protein>
<evidence type="ECO:0000259" key="4">
    <source>
        <dbReference type="PROSITE" id="PS01031"/>
    </source>
</evidence>
<dbReference type="InterPro" id="IPR031107">
    <property type="entry name" value="Small_HSP"/>
</dbReference>
<evidence type="ECO:0000256" key="3">
    <source>
        <dbReference type="RuleBase" id="RU003616"/>
    </source>
</evidence>
<dbReference type="SUPFAM" id="SSF49764">
    <property type="entry name" value="HSP20-like chaperones"/>
    <property type="match status" value="1"/>
</dbReference>
<gene>
    <name evidence="5" type="ORF">PHYPA_003202</name>
</gene>
<dbReference type="InParanoid" id="A0A2K1L304"/>
<keyword evidence="7" id="KW-1185">Reference proteome</keyword>
<evidence type="ECO:0000256" key="2">
    <source>
        <dbReference type="PROSITE-ProRule" id="PRU00285"/>
    </source>
</evidence>
<dbReference type="PaxDb" id="3218-PP1S119_31V6.1"/>
<reference evidence="5 7" key="1">
    <citation type="journal article" date="2008" name="Science">
        <title>The Physcomitrella genome reveals evolutionary insights into the conquest of land by plants.</title>
        <authorList>
            <person name="Rensing S."/>
            <person name="Lang D."/>
            <person name="Zimmer A."/>
            <person name="Terry A."/>
            <person name="Salamov A."/>
            <person name="Shapiro H."/>
            <person name="Nishiyama T."/>
            <person name="Perroud P.-F."/>
            <person name="Lindquist E."/>
            <person name="Kamisugi Y."/>
            <person name="Tanahashi T."/>
            <person name="Sakakibara K."/>
            <person name="Fujita T."/>
            <person name="Oishi K."/>
            <person name="Shin-I T."/>
            <person name="Kuroki Y."/>
            <person name="Toyoda A."/>
            <person name="Suzuki Y."/>
            <person name="Hashimoto A."/>
            <person name="Yamaguchi K."/>
            <person name="Sugano A."/>
            <person name="Kohara Y."/>
            <person name="Fujiyama A."/>
            <person name="Anterola A."/>
            <person name="Aoki S."/>
            <person name="Ashton N."/>
            <person name="Barbazuk W.B."/>
            <person name="Barker E."/>
            <person name="Bennetzen J."/>
            <person name="Bezanilla M."/>
            <person name="Blankenship R."/>
            <person name="Cho S.H."/>
            <person name="Dutcher S."/>
            <person name="Estelle M."/>
            <person name="Fawcett J.A."/>
            <person name="Gundlach H."/>
            <person name="Hanada K."/>
            <person name="Heyl A."/>
            <person name="Hicks K.A."/>
            <person name="Hugh J."/>
            <person name="Lohr M."/>
            <person name="Mayer K."/>
            <person name="Melkozernov A."/>
            <person name="Murata T."/>
            <person name="Nelson D."/>
            <person name="Pils B."/>
            <person name="Prigge M."/>
            <person name="Reiss B."/>
            <person name="Renner T."/>
            <person name="Rombauts S."/>
            <person name="Rushton P."/>
            <person name="Sanderfoot A."/>
            <person name="Schween G."/>
            <person name="Shiu S.-H."/>
            <person name="Stueber K."/>
            <person name="Theodoulou F.L."/>
            <person name="Tu H."/>
            <person name="Van de Peer Y."/>
            <person name="Verrier P.J."/>
            <person name="Waters E."/>
            <person name="Wood A."/>
            <person name="Yang L."/>
            <person name="Cove D."/>
            <person name="Cuming A."/>
            <person name="Hasebe M."/>
            <person name="Lucas S."/>
            <person name="Mishler D.B."/>
            <person name="Reski R."/>
            <person name="Grigoriev I."/>
            <person name="Quatrano R.S."/>
            <person name="Boore J.L."/>
        </authorList>
    </citation>
    <scope>NUCLEOTIDE SEQUENCE [LARGE SCALE GENOMIC DNA]</scope>
    <source>
        <strain evidence="6 7">cv. Gransden 2004</strain>
    </source>
</reference>
<dbReference type="EnsemblPlants" id="Pp3c2_25910V3.1">
    <property type="protein sequence ID" value="PAC:32937563.CDS.1"/>
    <property type="gene ID" value="Pp3c2_25910"/>
</dbReference>
<reference evidence="6" key="3">
    <citation type="submission" date="2020-12" db="UniProtKB">
        <authorList>
            <consortium name="EnsemblPlants"/>
        </authorList>
    </citation>
    <scope>IDENTIFICATION</scope>
</reference>
<dbReference type="Proteomes" id="UP000006727">
    <property type="component" value="Chromosome 2"/>
</dbReference>
<evidence type="ECO:0000256" key="1">
    <source>
        <dbReference type="ARBA" id="ARBA00023016"/>
    </source>
</evidence>